<dbReference type="InterPro" id="IPR003953">
    <property type="entry name" value="FAD-dep_OxRdtase_2_FAD-bd"/>
</dbReference>
<gene>
    <name evidence="16" type="primary">sdhA</name>
    <name evidence="16" type="ORF">GO755_06220</name>
</gene>
<comment type="caution">
    <text evidence="16">The sequence shown here is derived from an EMBL/GenBank/DDBJ whole genome shotgun (WGS) entry which is preliminary data.</text>
</comment>
<dbReference type="Pfam" id="PF00890">
    <property type="entry name" value="FAD_binding_2"/>
    <property type="match status" value="1"/>
</dbReference>
<feature type="domain" description="Fumarate reductase/succinate dehydrogenase flavoprotein-like C-terminal" evidence="15">
    <location>
        <begin position="510"/>
        <end position="644"/>
    </location>
</feature>
<dbReference type="EC" id="1.3.5.1" evidence="4"/>
<dbReference type="GO" id="GO:0009061">
    <property type="term" value="P:anaerobic respiration"/>
    <property type="evidence" value="ECO:0007669"/>
    <property type="project" value="TreeGrafter"/>
</dbReference>
<evidence type="ECO:0000256" key="5">
    <source>
        <dbReference type="ARBA" id="ARBA00022448"/>
    </source>
</evidence>
<keyword evidence="17" id="KW-1185">Reference proteome</keyword>
<evidence type="ECO:0000256" key="13">
    <source>
        <dbReference type="PIRSR" id="PIRSR630664-50"/>
    </source>
</evidence>
<dbReference type="RefSeq" id="WP_157583859.1">
    <property type="nucleotide sequence ID" value="NZ_WPIN01000002.1"/>
</dbReference>
<comment type="similarity">
    <text evidence="3">Belongs to the FAD-dependent oxidoreductase 2 family. FRD/SDH subfamily.</text>
</comment>
<dbReference type="SUPFAM" id="SSF56425">
    <property type="entry name" value="Succinate dehydrogenase/fumarate reductase flavoprotein, catalytic domain"/>
    <property type="match status" value="1"/>
</dbReference>
<dbReference type="Pfam" id="PF02910">
    <property type="entry name" value="Succ_DH_flav_C"/>
    <property type="match status" value="1"/>
</dbReference>
<dbReference type="SUPFAM" id="SSF51905">
    <property type="entry name" value="FAD/NAD(P)-binding domain"/>
    <property type="match status" value="1"/>
</dbReference>
<evidence type="ECO:0000256" key="3">
    <source>
        <dbReference type="ARBA" id="ARBA00008040"/>
    </source>
</evidence>
<evidence type="ECO:0000313" key="17">
    <source>
        <dbReference type="Proteomes" id="UP000436006"/>
    </source>
</evidence>
<evidence type="ECO:0000256" key="12">
    <source>
        <dbReference type="ARBA" id="ARBA00049220"/>
    </source>
</evidence>
<keyword evidence="5" id="KW-0813">Transport</keyword>
<dbReference type="InterPro" id="IPR015939">
    <property type="entry name" value="Fum_Rdtase/Succ_DH_flav-like_C"/>
</dbReference>
<dbReference type="PANTHER" id="PTHR11632">
    <property type="entry name" value="SUCCINATE DEHYDROGENASE 2 FLAVOPROTEIN SUBUNIT"/>
    <property type="match status" value="1"/>
</dbReference>
<dbReference type="GO" id="GO:0009055">
    <property type="term" value="F:electron transfer activity"/>
    <property type="evidence" value="ECO:0007669"/>
    <property type="project" value="TreeGrafter"/>
</dbReference>
<dbReference type="FunFam" id="1.20.58.100:FF:000003">
    <property type="entry name" value="Succinate dehydrogenase flavoprotein subunit"/>
    <property type="match status" value="1"/>
</dbReference>
<keyword evidence="10 16" id="KW-0560">Oxidoreductase</keyword>
<keyword evidence="7" id="KW-0285">Flavoprotein</keyword>
<keyword evidence="8" id="KW-0274">FAD</keyword>
<evidence type="ECO:0000256" key="2">
    <source>
        <dbReference type="ARBA" id="ARBA00004413"/>
    </source>
</evidence>
<dbReference type="NCBIfam" id="NF005749">
    <property type="entry name" value="PRK07573.1"/>
    <property type="match status" value="1"/>
</dbReference>
<organism evidence="16 17">
    <name type="scientific">Spirosoma arboris</name>
    <dbReference type="NCBI Taxonomy" id="2682092"/>
    <lineage>
        <taxon>Bacteria</taxon>
        <taxon>Pseudomonadati</taxon>
        <taxon>Bacteroidota</taxon>
        <taxon>Cytophagia</taxon>
        <taxon>Cytophagales</taxon>
        <taxon>Cytophagaceae</taxon>
        <taxon>Spirosoma</taxon>
    </lineage>
</organism>
<dbReference type="Proteomes" id="UP000436006">
    <property type="component" value="Unassembled WGS sequence"/>
</dbReference>
<evidence type="ECO:0000256" key="8">
    <source>
        <dbReference type="ARBA" id="ARBA00022827"/>
    </source>
</evidence>
<evidence type="ECO:0000256" key="1">
    <source>
        <dbReference type="ARBA" id="ARBA00001974"/>
    </source>
</evidence>
<keyword evidence="9" id="KW-0249">Electron transport</keyword>
<evidence type="ECO:0000259" key="14">
    <source>
        <dbReference type="Pfam" id="PF00890"/>
    </source>
</evidence>
<evidence type="ECO:0000256" key="9">
    <source>
        <dbReference type="ARBA" id="ARBA00022982"/>
    </source>
</evidence>
<keyword evidence="6" id="KW-1003">Cell membrane</keyword>
<dbReference type="GO" id="GO:0005886">
    <property type="term" value="C:plasma membrane"/>
    <property type="evidence" value="ECO:0007669"/>
    <property type="project" value="UniProtKB-SubCell"/>
</dbReference>
<protein>
    <recommendedName>
        <fullName evidence="4">succinate dehydrogenase</fullName>
        <ecNumber evidence="4">1.3.5.1</ecNumber>
    </recommendedName>
</protein>
<dbReference type="InterPro" id="IPR036188">
    <property type="entry name" value="FAD/NAD-bd_sf"/>
</dbReference>
<dbReference type="FunFam" id="3.50.50.60:FF:000009">
    <property type="entry name" value="Succinate dehydrogenase flavoprotein subunit"/>
    <property type="match status" value="1"/>
</dbReference>
<dbReference type="GO" id="GO:0008177">
    <property type="term" value="F:succinate dehydrogenase (quinone) activity"/>
    <property type="evidence" value="ECO:0007669"/>
    <property type="project" value="UniProtKB-EC"/>
</dbReference>
<reference evidence="16 17" key="1">
    <citation type="submission" date="2019-12" db="EMBL/GenBank/DDBJ databases">
        <title>Spirosoma sp. HMF4905 genome sequencing and assembly.</title>
        <authorList>
            <person name="Kang H."/>
            <person name="Cha I."/>
            <person name="Kim H."/>
            <person name="Joh K."/>
        </authorList>
    </citation>
    <scope>NUCLEOTIDE SEQUENCE [LARGE SCALE GENOMIC DNA]</scope>
    <source>
        <strain evidence="16 17">HMF4905</strain>
    </source>
</reference>
<sequence>MKLESKIPAGPLAEKWARHKFALKLVNPANKRKYEIIVVGTGLAGASAAASLAELGYNVKAFCFQDSPRRAHSIAAQGGINAAKNYQNDGDSVFRLFYDTIKGGDYRAREGNVHRLAEVSVNIIDQCVAQGVPFAREYGGTLANRSFGGSQVSRTFYARGQTGQQLLLGAYSALSRQVSTGKVKLYPRTEMLDLVVEGGKARGIVVRNLITGKIESHSGHAVLLCTGGYGNVFYLSTNAMGCNVTAAWKAHKKGAFFGNPCFTQIHPTCIPVSGHYQSKLTLMSESLRNDGRVWAPKSKEDAQKIQKGQLKPTDLPDEARDYFLERRYPSFGNLVPRDVASRNAKNMCDEGRGVSKTGLAVYLDFADAIKRDGQKTIEAKYGNLFEMYEKITGENPYETPMMIYPAVHYTMGGLWVDYNLMTTIPGLYALGEANFSDHGANRLGASALMQGLADGYFVIPYTVGDYLATIGPADKIPVDSPAFKEAEKKVQDQITQLLSIKGERPVDDLHKELGHIMWEYCGMSRTAEGLAIAKQKIQALKKEFWSNVKILGDADEMNQALEQAARVADFIELGELMVDDALNRNESCGGHFREEYQTPDGEALRDDEHYAYVAAWEYQGEGKPELLNKEVLEFENVKLTQRSYK</sequence>
<comment type="catalytic activity">
    <reaction evidence="12">
        <text>a quinone + succinate = fumarate + a quinol</text>
        <dbReference type="Rhea" id="RHEA:40523"/>
        <dbReference type="ChEBI" id="CHEBI:24646"/>
        <dbReference type="ChEBI" id="CHEBI:29806"/>
        <dbReference type="ChEBI" id="CHEBI:30031"/>
        <dbReference type="ChEBI" id="CHEBI:132124"/>
        <dbReference type="EC" id="1.3.5.1"/>
    </reaction>
</comment>
<dbReference type="InterPro" id="IPR030664">
    <property type="entry name" value="SdhA/FrdA/AprA"/>
</dbReference>
<accession>A0A7K1S700</accession>
<dbReference type="Gene3D" id="3.50.50.60">
    <property type="entry name" value="FAD/NAD(P)-binding domain"/>
    <property type="match status" value="1"/>
</dbReference>
<evidence type="ECO:0000259" key="15">
    <source>
        <dbReference type="Pfam" id="PF02910"/>
    </source>
</evidence>
<dbReference type="InterPro" id="IPR037099">
    <property type="entry name" value="Fum_R/Succ_DH_flav-like_C_sf"/>
</dbReference>
<dbReference type="NCBIfam" id="TIGR01811">
    <property type="entry name" value="sdhA_Bsu"/>
    <property type="match status" value="1"/>
</dbReference>
<dbReference type="AlphaFoldDB" id="A0A7K1S700"/>
<dbReference type="InterPro" id="IPR011280">
    <property type="entry name" value="Succ_DH/Fum_Rdt_flav_su"/>
</dbReference>
<evidence type="ECO:0000256" key="4">
    <source>
        <dbReference type="ARBA" id="ARBA00012792"/>
    </source>
</evidence>
<evidence type="ECO:0000313" key="16">
    <source>
        <dbReference type="EMBL" id="MVM29621.1"/>
    </source>
</evidence>
<dbReference type="EMBL" id="WPIN01000002">
    <property type="protein sequence ID" value="MVM29621.1"/>
    <property type="molecule type" value="Genomic_DNA"/>
</dbReference>
<dbReference type="PANTHER" id="PTHR11632:SF53">
    <property type="entry name" value="SUCCINATE DEHYDROGENASE FLAVOPROTEIN SUBUNIT"/>
    <property type="match status" value="1"/>
</dbReference>
<keyword evidence="11" id="KW-0472">Membrane</keyword>
<dbReference type="Gene3D" id="3.90.700.10">
    <property type="entry name" value="Succinate dehydrogenase/fumarate reductase flavoprotein, catalytic domain"/>
    <property type="match status" value="1"/>
</dbReference>
<comment type="cofactor">
    <cofactor evidence="1">
        <name>FAD</name>
        <dbReference type="ChEBI" id="CHEBI:57692"/>
    </cofactor>
</comment>
<name>A0A7K1S700_9BACT</name>
<dbReference type="GO" id="GO:0050660">
    <property type="term" value="F:flavin adenine dinucleotide binding"/>
    <property type="evidence" value="ECO:0007669"/>
    <property type="project" value="TreeGrafter"/>
</dbReference>
<evidence type="ECO:0000256" key="6">
    <source>
        <dbReference type="ARBA" id="ARBA00022475"/>
    </source>
</evidence>
<evidence type="ECO:0000256" key="10">
    <source>
        <dbReference type="ARBA" id="ARBA00023002"/>
    </source>
</evidence>
<dbReference type="SUPFAM" id="SSF46977">
    <property type="entry name" value="Succinate dehydrogenase/fumarate reductase flavoprotein C-terminal domain"/>
    <property type="match status" value="1"/>
</dbReference>
<proteinExistence type="inferred from homology"/>
<dbReference type="InterPro" id="IPR027477">
    <property type="entry name" value="Succ_DH/fumarate_Rdtase_cat_sf"/>
</dbReference>
<comment type="subcellular location">
    <subcellularLocation>
        <location evidence="2">Cell membrane</location>
        <topology evidence="2">Peripheral membrane protein</topology>
        <orientation evidence="2">Cytoplasmic side</orientation>
    </subcellularLocation>
</comment>
<dbReference type="PRINTS" id="PR00368">
    <property type="entry name" value="FADPNR"/>
</dbReference>
<evidence type="ECO:0000256" key="11">
    <source>
        <dbReference type="ARBA" id="ARBA00023136"/>
    </source>
</evidence>
<dbReference type="Gene3D" id="1.20.58.100">
    <property type="entry name" value="Fumarate reductase/succinate dehydrogenase flavoprotein-like, C-terminal domain"/>
    <property type="match status" value="1"/>
</dbReference>
<evidence type="ECO:0000256" key="7">
    <source>
        <dbReference type="ARBA" id="ARBA00022630"/>
    </source>
</evidence>
<dbReference type="FunFam" id="3.90.700.10:FF:000006">
    <property type="entry name" value="Succinate dehydrogenase flavoprotein subunit"/>
    <property type="match status" value="1"/>
</dbReference>
<feature type="domain" description="FAD-dependent oxidoreductase 2 FAD-binding" evidence="14">
    <location>
        <begin position="36"/>
        <end position="448"/>
    </location>
</feature>
<feature type="active site" description="Proton acceptor" evidence="13">
    <location>
        <position position="337"/>
    </location>
</feature>